<dbReference type="EMBL" id="JAGXEW010000041">
    <property type="protein sequence ID" value="KAK1153487.1"/>
    <property type="molecule type" value="Genomic_DNA"/>
</dbReference>
<evidence type="ECO:0008006" key="3">
    <source>
        <dbReference type="Google" id="ProtNLM"/>
    </source>
</evidence>
<dbReference type="SUPFAM" id="SSF56399">
    <property type="entry name" value="ADP-ribosylation"/>
    <property type="match status" value="1"/>
</dbReference>
<dbReference type="PANTHER" id="PTHR36542">
    <property type="entry name" value="GIG2-LIKE PROTEIN DRED-RELATED"/>
    <property type="match status" value="1"/>
</dbReference>
<organism evidence="1 2">
    <name type="scientific">Acipenser oxyrinchus oxyrinchus</name>
    <dbReference type="NCBI Taxonomy" id="40147"/>
    <lineage>
        <taxon>Eukaryota</taxon>
        <taxon>Metazoa</taxon>
        <taxon>Chordata</taxon>
        <taxon>Craniata</taxon>
        <taxon>Vertebrata</taxon>
        <taxon>Euteleostomi</taxon>
        <taxon>Actinopterygii</taxon>
        <taxon>Chondrostei</taxon>
        <taxon>Acipenseriformes</taxon>
        <taxon>Acipenseridae</taxon>
        <taxon>Acipenser</taxon>
    </lineage>
</organism>
<reference evidence="1" key="1">
    <citation type="submission" date="2022-02" db="EMBL/GenBank/DDBJ databases">
        <title>Atlantic sturgeon de novo genome assembly.</title>
        <authorList>
            <person name="Stock M."/>
            <person name="Klopp C."/>
            <person name="Guiguen Y."/>
            <person name="Cabau C."/>
            <person name="Parinello H."/>
            <person name="Santidrian Yebra-Pimentel E."/>
            <person name="Kuhl H."/>
            <person name="Dirks R.P."/>
            <person name="Guessner J."/>
            <person name="Wuertz S."/>
            <person name="Du K."/>
            <person name="Schartl M."/>
        </authorList>
    </citation>
    <scope>NUCLEOTIDE SEQUENCE</scope>
    <source>
        <strain evidence="1">STURGEONOMICS-FGT-2020</strain>
        <tissue evidence="1">Whole blood</tissue>
    </source>
</reference>
<evidence type="ECO:0000313" key="1">
    <source>
        <dbReference type="EMBL" id="KAK1153487.1"/>
    </source>
</evidence>
<comment type="caution">
    <text evidence="1">The sequence shown here is derived from an EMBL/GenBank/DDBJ whole genome shotgun (WGS) entry which is preliminary data.</text>
</comment>
<dbReference type="PANTHER" id="PTHR36542:SF7">
    <property type="entry name" value="GIG2-LIKE PROTEIN DREO"/>
    <property type="match status" value="1"/>
</dbReference>
<evidence type="ECO:0000313" key="2">
    <source>
        <dbReference type="Proteomes" id="UP001230051"/>
    </source>
</evidence>
<gene>
    <name evidence="1" type="ORF">AOXY_G30007</name>
</gene>
<name>A0AAD8CNK0_ACIOX</name>
<dbReference type="AlphaFoldDB" id="A0AAD8CNK0"/>
<keyword evidence="2" id="KW-1185">Reference proteome</keyword>
<accession>A0AAD8CNK0</accession>
<sequence length="215" mass="23986">MSITFSGWEARTDRTHLNSGSKPERGGRYTMYHGTHISIAKNIIKGGFQRSKDGLLGPGIYVSRNIDKAKCYPLNVDKKQRVVLKLKVHVGKVKKIDCDNHPLQKSWSQNGYDTAWVPPHSNIASIKSGREEDCVWDPKRIAVVGIAYCLNDVTKRELLQLIDRQAPGAGSGAQAPHKHNCTVCGKENVTPHPLQACWKCSETICPFQDSHKCRN</sequence>
<protein>
    <recommendedName>
        <fullName evidence="3">PARP catalytic domain-containing protein</fullName>
    </recommendedName>
</protein>
<dbReference type="Proteomes" id="UP001230051">
    <property type="component" value="Unassembled WGS sequence"/>
</dbReference>
<dbReference type="GO" id="GO:0005737">
    <property type="term" value="C:cytoplasm"/>
    <property type="evidence" value="ECO:0007669"/>
    <property type="project" value="TreeGrafter"/>
</dbReference>
<dbReference type="Gene3D" id="3.90.175.10">
    <property type="entry name" value="Diphtheria Toxin, domain 1"/>
    <property type="match status" value="1"/>
</dbReference>
<proteinExistence type="predicted"/>